<gene>
    <name evidence="1" type="ORF">NDU88_000727</name>
</gene>
<protein>
    <submittedName>
        <fullName evidence="1">Uncharacterized protein</fullName>
    </submittedName>
</protein>
<evidence type="ECO:0000313" key="2">
    <source>
        <dbReference type="Proteomes" id="UP001066276"/>
    </source>
</evidence>
<dbReference type="Proteomes" id="UP001066276">
    <property type="component" value="Chromosome 2_1"/>
</dbReference>
<keyword evidence="2" id="KW-1185">Reference proteome</keyword>
<evidence type="ECO:0000313" key="1">
    <source>
        <dbReference type="EMBL" id="KAJ1196863.1"/>
    </source>
</evidence>
<sequence>MPAHQRRLAPAWVTARAPGSAGRCHLSQKGAASRCGASGCPAAPGRIDAHGDQCSVDCGHWACQETRTVKSPMLVRASVKGPGSAHCGRSAFIWLITGTHHEIRITDITTPAHYQHSKLKAAQLRSRLNAPQLRSRLNATQLRSRLNATHLLSRLNATQLRSRLNATLLLSRLNAAHLR</sequence>
<organism evidence="1 2">
    <name type="scientific">Pleurodeles waltl</name>
    <name type="common">Iberian ribbed newt</name>
    <dbReference type="NCBI Taxonomy" id="8319"/>
    <lineage>
        <taxon>Eukaryota</taxon>
        <taxon>Metazoa</taxon>
        <taxon>Chordata</taxon>
        <taxon>Craniata</taxon>
        <taxon>Vertebrata</taxon>
        <taxon>Euteleostomi</taxon>
        <taxon>Amphibia</taxon>
        <taxon>Batrachia</taxon>
        <taxon>Caudata</taxon>
        <taxon>Salamandroidea</taxon>
        <taxon>Salamandridae</taxon>
        <taxon>Pleurodelinae</taxon>
        <taxon>Pleurodeles</taxon>
    </lineage>
</organism>
<dbReference type="AlphaFoldDB" id="A0AAV7V5V8"/>
<accession>A0AAV7V5V8</accession>
<proteinExistence type="predicted"/>
<reference evidence="1" key="1">
    <citation type="journal article" date="2022" name="bioRxiv">
        <title>Sequencing and chromosome-scale assembly of the giantPleurodeles waltlgenome.</title>
        <authorList>
            <person name="Brown T."/>
            <person name="Elewa A."/>
            <person name="Iarovenko S."/>
            <person name="Subramanian E."/>
            <person name="Araus A.J."/>
            <person name="Petzold A."/>
            <person name="Susuki M."/>
            <person name="Suzuki K.-i.T."/>
            <person name="Hayashi T."/>
            <person name="Toyoda A."/>
            <person name="Oliveira C."/>
            <person name="Osipova E."/>
            <person name="Leigh N.D."/>
            <person name="Simon A."/>
            <person name="Yun M.H."/>
        </authorList>
    </citation>
    <scope>NUCLEOTIDE SEQUENCE</scope>
    <source>
        <strain evidence="1">20211129_DDA</strain>
        <tissue evidence="1">Liver</tissue>
    </source>
</reference>
<comment type="caution">
    <text evidence="1">The sequence shown here is derived from an EMBL/GenBank/DDBJ whole genome shotgun (WGS) entry which is preliminary data.</text>
</comment>
<name>A0AAV7V5V8_PLEWA</name>
<dbReference type="EMBL" id="JANPWB010000003">
    <property type="protein sequence ID" value="KAJ1196863.1"/>
    <property type="molecule type" value="Genomic_DNA"/>
</dbReference>